<dbReference type="GO" id="GO:0005793">
    <property type="term" value="C:endoplasmic reticulum-Golgi intermediate compartment"/>
    <property type="evidence" value="ECO:0007669"/>
    <property type="project" value="TreeGrafter"/>
</dbReference>
<feature type="domain" description="MGAT4 A/B/C C-terminal" evidence="6">
    <location>
        <begin position="404"/>
        <end position="525"/>
    </location>
</feature>
<evidence type="ECO:0000256" key="2">
    <source>
        <dbReference type="ARBA" id="ARBA00022676"/>
    </source>
</evidence>
<keyword evidence="2" id="KW-0328">Glycosyltransferase</keyword>
<reference evidence="7" key="2">
    <citation type="submission" date="2020-11" db="EMBL/GenBank/DDBJ databases">
        <authorList>
            <person name="McCartney M.A."/>
            <person name="Auch B."/>
            <person name="Kono T."/>
            <person name="Mallez S."/>
            <person name="Becker A."/>
            <person name="Gohl D.M."/>
            <person name="Silverstein K.A.T."/>
            <person name="Koren S."/>
            <person name="Bechman K.B."/>
            <person name="Herman A."/>
            <person name="Abrahante J.E."/>
            <person name="Garbe J."/>
        </authorList>
    </citation>
    <scope>NUCLEOTIDE SEQUENCE</scope>
    <source>
        <strain evidence="7">Duluth1</strain>
        <tissue evidence="7">Whole animal</tissue>
    </source>
</reference>
<accession>A0A9D4KJT7</accession>
<evidence type="ECO:0000313" key="8">
    <source>
        <dbReference type="Proteomes" id="UP000828390"/>
    </source>
</evidence>
<evidence type="ECO:0000259" key="5">
    <source>
        <dbReference type="Pfam" id="PF04666"/>
    </source>
</evidence>
<evidence type="ECO:0000313" key="7">
    <source>
        <dbReference type="EMBL" id="KAH3841148.1"/>
    </source>
</evidence>
<gene>
    <name evidence="7" type="ORF">DPMN_114606</name>
</gene>
<organism evidence="7 8">
    <name type="scientific">Dreissena polymorpha</name>
    <name type="common">Zebra mussel</name>
    <name type="synonym">Mytilus polymorpha</name>
    <dbReference type="NCBI Taxonomy" id="45954"/>
    <lineage>
        <taxon>Eukaryota</taxon>
        <taxon>Metazoa</taxon>
        <taxon>Spiralia</taxon>
        <taxon>Lophotrochozoa</taxon>
        <taxon>Mollusca</taxon>
        <taxon>Bivalvia</taxon>
        <taxon>Autobranchia</taxon>
        <taxon>Heteroconchia</taxon>
        <taxon>Euheterodonta</taxon>
        <taxon>Imparidentia</taxon>
        <taxon>Neoheterodontei</taxon>
        <taxon>Myida</taxon>
        <taxon>Dreissenoidea</taxon>
        <taxon>Dreissenidae</taxon>
        <taxon>Dreissena</taxon>
    </lineage>
</organism>
<evidence type="ECO:0000256" key="1">
    <source>
        <dbReference type="ARBA" id="ARBA00004922"/>
    </source>
</evidence>
<dbReference type="PANTHER" id="PTHR12062">
    <property type="entry name" value="N-ACETYLGLUCOSAMINYLTRANSFERASE VI"/>
    <property type="match status" value="1"/>
</dbReference>
<dbReference type="InterPro" id="IPR006759">
    <property type="entry name" value="Glyco_transf_54"/>
</dbReference>
<protein>
    <recommendedName>
        <fullName evidence="9">Alpha-1,3-mannosyl-glycoprotein 4-beta-N-acetylglucosaminyltransferase A</fullName>
    </recommendedName>
</protein>
<dbReference type="GO" id="GO:0008375">
    <property type="term" value="F:acetylglucosaminyltransferase activity"/>
    <property type="evidence" value="ECO:0007669"/>
    <property type="project" value="TreeGrafter"/>
</dbReference>
<evidence type="ECO:0000256" key="3">
    <source>
        <dbReference type="ARBA" id="ARBA00022679"/>
    </source>
</evidence>
<reference evidence="7" key="1">
    <citation type="journal article" date="2019" name="bioRxiv">
        <title>The Genome of the Zebra Mussel, Dreissena polymorpha: A Resource for Invasive Species Research.</title>
        <authorList>
            <person name="McCartney M.A."/>
            <person name="Auch B."/>
            <person name="Kono T."/>
            <person name="Mallez S."/>
            <person name="Zhang Y."/>
            <person name="Obille A."/>
            <person name="Becker A."/>
            <person name="Abrahante J.E."/>
            <person name="Garbe J."/>
            <person name="Badalamenti J.P."/>
            <person name="Herman A."/>
            <person name="Mangelson H."/>
            <person name="Liachko I."/>
            <person name="Sullivan S."/>
            <person name="Sone E.D."/>
            <person name="Koren S."/>
            <person name="Silverstein K.A.T."/>
            <person name="Beckman K.B."/>
            <person name="Gohl D.M."/>
        </authorList>
    </citation>
    <scope>NUCLEOTIDE SEQUENCE</scope>
    <source>
        <strain evidence="7">Duluth1</strain>
        <tissue evidence="7">Whole animal</tissue>
    </source>
</reference>
<evidence type="ECO:0000256" key="4">
    <source>
        <dbReference type="SAM" id="Phobius"/>
    </source>
</evidence>
<dbReference type="OrthoDB" id="2016523at2759"/>
<proteinExistence type="predicted"/>
<dbReference type="Pfam" id="PF23524">
    <property type="entry name" value="MGAT4A_C"/>
    <property type="match status" value="1"/>
</dbReference>
<evidence type="ECO:0000259" key="6">
    <source>
        <dbReference type="Pfam" id="PF23524"/>
    </source>
</evidence>
<feature type="domain" description="MGAT4 conserved region" evidence="5">
    <location>
        <begin position="113"/>
        <end position="390"/>
    </location>
</feature>
<dbReference type="EMBL" id="JAIWYP010000004">
    <property type="protein sequence ID" value="KAH3841148.1"/>
    <property type="molecule type" value="Genomic_DNA"/>
</dbReference>
<feature type="transmembrane region" description="Helical" evidence="4">
    <location>
        <begin position="7"/>
        <end position="27"/>
    </location>
</feature>
<keyword evidence="4" id="KW-0472">Membrane</keyword>
<dbReference type="InterPro" id="IPR056576">
    <property type="entry name" value="MGAT4_A/B/C_C"/>
</dbReference>
<dbReference type="PANTHER" id="PTHR12062:SF9">
    <property type="entry name" value="ALPHA-1,3-MANNOSYL-GLYCOPROTEIN 4-BETA-N-ACETYLGLUCOSAMINYLTRANSFERASE A, ISOFORM A"/>
    <property type="match status" value="1"/>
</dbReference>
<dbReference type="GO" id="GO:0005795">
    <property type="term" value="C:Golgi stack"/>
    <property type="evidence" value="ECO:0007669"/>
    <property type="project" value="TreeGrafter"/>
</dbReference>
<dbReference type="GO" id="GO:0005783">
    <property type="term" value="C:endoplasmic reticulum"/>
    <property type="evidence" value="ECO:0007669"/>
    <property type="project" value="TreeGrafter"/>
</dbReference>
<keyword evidence="4" id="KW-0812">Transmembrane</keyword>
<sequence>MGRMRANLKNLVISGIVACSFIFLWMISVSKQDVPTDGRVEDKYLEMQARLEMAEQTSRQRFTDLQMLRNQFNFLVGLVTNNSTVRNGTDSGPFSNLVNEQGQNFSDQLASLHLPSIFTYLPHLTGHPESLKPVYKLSNNRFGASIVIGIPTIRRDKVSYLSQTVASLISGLSREEQDMCLIIVFVAEPWDKPYAVEVGDELKQTFPDSVSNGLLEVISPPAEFYPDMDNLKQTFGDTKERVRWRTKQNLDFTFLMLYARTRGFYYVQLEDDVIAKPGYFSIMKTYADSQKNSDWVLLEFSTLGFIGKLFKSSQIPVIVEFFLMFHRDKPIDWLLDHFLNVKVCSPEKDKKHCTNMIAEVRKRFKPSLFQHVGTQSSLKGKTQKLKDRDFGKQAIFRAHVNPNAVVTTTMKHYQKYFAQKAYVGEDIFWATPPKPGDTLDIEFKPPVAIESFLFRSGNADHKDDKFKDTDVELLEEGSTGDNYVKVGAFNDEGIASNSIPESIGLVKKLRLKCNIEPANWVIISEIHIVTKKEDKR</sequence>
<keyword evidence="8" id="KW-1185">Reference proteome</keyword>
<comment type="caution">
    <text evidence="7">The sequence shown here is derived from an EMBL/GenBank/DDBJ whole genome shotgun (WGS) entry which is preliminary data.</text>
</comment>
<dbReference type="InterPro" id="IPR057279">
    <property type="entry name" value="MGAT4"/>
</dbReference>
<name>A0A9D4KJT7_DREPO</name>
<dbReference type="Proteomes" id="UP000828390">
    <property type="component" value="Unassembled WGS sequence"/>
</dbReference>
<keyword evidence="4" id="KW-1133">Transmembrane helix</keyword>
<dbReference type="Pfam" id="PF04666">
    <property type="entry name" value="MGAT4_cons"/>
    <property type="match status" value="1"/>
</dbReference>
<dbReference type="GO" id="GO:0006487">
    <property type="term" value="P:protein N-linked glycosylation"/>
    <property type="evidence" value="ECO:0007669"/>
    <property type="project" value="TreeGrafter"/>
</dbReference>
<keyword evidence="3" id="KW-0808">Transferase</keyword>
<comment type="pathway">
    <text evidence="1">Protein modification; protein glycosylation.</text>
</comment>
<dbReference type="AlphaFoldDB" id="A0A9D4KJT7"/>
<evidence type="ECO:0008006" key="9">
    <source>
        <dbReference type="Google" id="ProtNLM"/>
    </source>
</evidence>